<evidence type="ECO:0000256" key="4">
    <source>
        <dbReference type="ARBA" id="ARBA00022597"/>
    </source>
</evidence>
<evidence type="ECO:0000256" key="5">
    <source>
        <dbReference type="ARBA" id="ARBA00022692"/>
    </source>
</evidence>
<feature type="transmembrane region" description="Helical" evidence="11">
    <location>
        <begin position="168"/>
        <end position="186"/>
    </location>
</feature>
<dbReference type="SUPFAM" id="SSF103473">
    <property type="entry name" value="MFS general substrate transporter"/>
    <property type="match status" value="1"/>
</dbReference>
<evidence type="ECO:0000256" key="10">
    <source>
        <dbReference type="SAM" id="MobiDB-lite"/>
    </source>
</evidence>
<dbReference type="Pfam" id="PF00083">
    <property type="entry name" value="Sugar_tr"/>
    <property type="match status" value="1"/>
</dbReference>
<dbReference type="InterPro" id="IPR005828">
    <property type="entry name" value="MFS_sugar_transport-like"/>
</dbReference>
<keyword evidence="3 9" id="KW-0813">Transport</keyword>
<feature type="transmembrane region" description="Helical" evidence="11">
    <location>
        <begin position="79"/>
        <end position="97"/>
    </location>
</feature>
<dbReference type="CDD" id="cd17361">
    <property type="entry name" value="MFS_STP"/>
    <property type="match status" value="1"/>
</dbReference>
<dbReference type="GO" id="GO:0015145">
    <property type="term" value="F:monosaccharide transmembrane transporter activity"/>
    <property type="evidence" value="ECO:0007669"/>
    <property type="project" value="InterPro"/>
</dbReference>
<dbReference type="GO" id="GO:0015293">
    <property type="term" value="F:symporter activity"/>
    <property type="evidence" value="ECO:0007669"/>
    <property type="project" value="UniProtKB-KW"/>
</dbReference>
<dbReference type="GO" id="GO:0016020">
    <property type="term" value="C:membrane"/>
    <property type="evidence" value="ECO:0007669"/>
    <property type="project" value="UniProtKB-SubCell"/>
</dbReference>
<organism evidence="13 14">
    <name type="scientific">Taxus chinensis</name>
    <name type="common">Chinese yew</name>
    <name type="synonym">Taxus wallichiana var. chinensis</name>
    <dbReference type="NCBI Taxonomy" id="29808"/>
    <lineage>
        <taxon>Eukaryota</taxon>
        <taxon>Viridiplantae</taxon>
        <taxon>Streptophyta</taxon>
        <taxon>Embryophyta</taxon>
        <taxon>Tracheophyta</taxon>
        <taxon>Spermatophyta</taxon>
        <taxon>Pinopsida</taxon>
        <taxon>Pinidae</taxon>
        <taxon>Conifers II</taxon>
        <taxon>Cupressales</taxon>
        <taxon>Taxaceae</taxon>
        <taxon>Taxus</taxon>
    </lineage>
</organism>
<dbReference type="InterPro" id="IPR003663">
    <property type="entry name" value="Sugar/inositol_transpt"/>
</dbReference>
<accession>A0AA38GJX9</accession>
<feature type="transmembrane region" description="Helical" evidence="11">
    <location>
        <begin position="135"/>
        <end position="156"/>
    </location>
</feature>
<feature type="transmembrane region" description="Helical" evidence="11">
    <location>
        <begin position="383"/>
        <end position="409"/>
    </location>
</feature>
<comment type="caution">
    <text evidence="13">The sequence shown here is derived from an EMBL/GenBank/DDBJ whole genome shotgun (WGS) entry which is preliminary data.</text>
</comment>
<evidence type="ECO:0000256" key="11">
    <source>
        <dbReference type="SAM" id="Phobius"/>
    </source>
</evidence>
<keyword evidence="6" id="KW-0769">Symport</keyword>
<feature type="transmembrane region" description="Helical" evidence="11">
    <location>
        <begin position="347"/>
        <end position="371"/>
    </location>
</feature>
<dbReference type="InterPro" id="IPR020846">
    <property type="entry name" value="MFS_dom"/>
</dbReference>
<evidence type="ECO:0000256" key="1">
    <source>
        <dbReference type="ARBA" id="ARBA00004141"/>
    </source>
</evidence>
<feature type="transmembrane region" description="Helical" evidence="11">
    <location>
        <begin position="21"/>
        <end position="39"/>
    </location>
</feature>
<evidence type="ECO:0000256" key="7">
    <source>
        <dbReference type="ARBA" id="ARBA00022989"/>
    </source>
</evidence>
<dbReference type="PANTHER" id="PTHR23500:SF574">
    <property type="entry name" value="SUGAR TRANSPORT PROTEIN 1"/>
    <property type="match status" value="1"/>
</dbReference>
<proteinExistence type="inferred from homology"/>
<dbReference type="FunFam" id="1.20.1250.20:FF:000002">
    <property type="entry name" value="Sugar transport protein 13"/>
    <property type="match status" value="1"/>
</dbReference>
<dbReference type="Gene3D" id="1.20.1250.20">
    <property type="entry name" value="MFS general substrate transporter like domains"/>
    <property type="match status" value="1"/>
</dbReference>
<evidence type="ECO:0000256" key="8">
    <source>
        <dbReference type="ARBA" id="ARBA00023136"/>
    </source>
</evidence>
<dbReference type="PROSITE" id="PS00217">
    <property type="entry name" value="SUGAR_TRANSPORT_2"/>
    <property type="match status" value="1"/>
</dbReference>
<sequence>MAGGVGMDGGSGKIYPGKLTLFVLLTSIVAATGGLIFGYDIGISGGVTSMDSFLLKFFRGVYKQRRDSANLYCQFDSQLLTTFTSSLYIAGLIATFFASGITRVYGRKISMVIGGFSFLIGSALNGGALNIEMLIVGRIMLGVGVGFANQAVPVYLSEMAPARLRGGLNIGFQMFTTIGILAANLINYGTDKITGGWGWRVSLALAAVPAGMMTIGAFGLPDTPNSLIERGHMEKGRAMLERIRGTGDVDAEYHDMVEANEISKTVKHPFRNILQRRYRPQLVMAIAIPLFQQFTGINAIMFYAPVLFKTIGFGNDASLMSAVITGVVNVVATAVSIVTVDRYGRRFLFIEGGIQMAISQVVMAILLGVKLGTSGEGEMSKAYSILVVVVVCVFVSAFAWSWGPLGWLVPSEIFPLEIRSAAQSITVSMNLLFTFVIAQAFLAMLCHFKFAIFLFFALWVLIMTLFVYFFLPETKHVPIEEMTTVWSQHWFWTRFVPAPHPADHKELQADSHPKPRDNTSGNIAFI</sequence>
<evidence type="ECO:0000256" key="6">
    <source>
        <dbReference type="ARBA" id="ARBA00022847"/>
    </source>
</evidence>
<name>A0AA38GJX9_TAXCH</name>
<dbReference type="InterPro" id="IPR044778">
    <property type="entry name" value="MFS_STP/MST-like_plant"/>
</dbReference>
<evidence type="ECO:0000259" key="12">
    <source>
        <dbReference type="PROSITE" id="PS50850"/>
    </source>
</evidence>
<feature type="transmembrane region" description="Helical" evidence="11">
    <location>
        <begin position="421"/>
        <end position="444"/>
    </location>
</feature>
<evidence type="ECO:0000256" key="9">
    <source>
        <dbReference type="RuleBase" id="RU003346"/>
    </source>
</evidence>
<dbReference type="EMBL" id="JAHRHJ020000002">
    <property type="protein sequence ID" value="KAH9324702.1"/>
    <property type="molecule type" value="Genomic_DNA"/>
</dbReference>
<comment type="similarity">
    <text evidence="2 9">Belongs to the major facilitator superfamily. Sugar transporter (TC 2.A.1.1) family.</text>
</comment>
<keyword evidence="7 11" id="KW-1133">Transmembrane helix</keyword>
<feature type="domain" description="Major facilitator superfamily (MFS) profile" evidence="12">
    <location>
        <begin position="26"/>
        <end position="475"/>
    </location>
</feature>
<feature type="transmembrane region" description="Helical" evidence="11">
    <location>
        <begin position="282"/>
        <end position="306"/>
    </location>
</feature>
<dbReference type="OMA" id="WATYLFY"/>
<dbReference type="PROSITE" id="PS00216">
    <property type="entry name" value="SUGAR_TRANSPORT_1"/>
    <property type="match status" value="1"/>
</dbReference>
<feature type="region of interest" description="Disordered" evidence="10">
    <location>
        <begin position="505"/>
        <end position="526"/>
    </location>
</feature>
<keyword evidence="5 11" id="KW-0812">Transmembrane</keyword>
<feature type="transmembrane region" description="Helical" evidence="11">
    <location>
        <begin position="318"/>
        <end position="340"/>
    </location>
</feature>
<dbReference type="PROSITE" id="PS50850">
    <property type="entry name" value="MFS"/>
    <property type="match status" value="1"/>
</dbReference>
<keyword evidence="8 11" id="KW-0472">Membrane</keyword>
<dbReference type="NCBIfam" id="TIGR00879">
    <property type="entry name" value="SP"/>
    <property type="match status" value="1"/>
</dbReference>
<dbReference type="PANTHER" id="PTHR23500">
    <property type="entry name" value="SOLUTE CARRIER FAMILY 2, FACILITATED GLUCOSE TRANSPORTER"/>
    <property type="match status" value="1"/>
</dbReference>
<dbReference type="AlphaFoldDB" id="A0AA38GJX9"/>
<dbReference type="InterPro" id="IPR005829">
    <property type="entry name" value="Sugar_transporter_CS"/>
</dbReference>
<comment type="subcellular location">
    <subcellularLocation>
        <location evidence="1">Membrane</location>
        <topology evidence="1">Multi-pass membrane protein</topology>
    </subcellularLocation>
</comment>
<feature type="transmembrane region" description="Helical" evidence="11">
    <location>
        <begin position="450"/>
        <end position="471"/>
    </location>
</feature>
<evidence type="ECO:0000256" key="2">
    <source>
        <dbReference type="ARBA" id="ARBA00010992"/>
    </source>
</evidence>
<feature type="transmembrane region" description="Helical" evidence="11">
    <location>
        <begin position="198"/>
        <end position="220"/>
    </location>
</feature>
<feature type="compositionally biased region" description="Basic and acidic residues" evidence="10">
    <location>
        <begin position="505"/>
        <end position="517"/>
    </location>
</feature>
<evidence type="ECO:0000313" key="14">
    <source>
        <dbReference type="Proteomes" id="UP000824469"/>
    </source>
</evidence>
<dbReference type="PRINTS" id="PR00171">
    <property type="entry name" value="SUGRTRNSPORT"/>
</dbReference>
<protein>
    <recommendedName>
        <fullName evidence="12">Major facilitator superfamily (MFS) profile domain-containing protein</fullName>
    </recommendedName>
</protein>
<reference evidence="13 14" key="1">
    <citation type="journal article" date="2021" name="Nat. Plants">
        <title>The Taxus genome provides insights into paclitaxel biosynthesis.</title>
        <authorList>
            <person name="Xiong X."/>
            <person name="Gou J."/>
            <person name="Liao Q."/>
            <person name="Li Y."/>
            <person name="Zhou Q."/>
            <person name="Bi G."/>
            <person name="Li C."/>
            <person name="Du R."/>
            <person name="Wang X."/>
            <person name="Sun T."/>
            <person name="Guo L."/>
            <person name="Liang H."/>
            <person name="Lu P."/>
            <person name="Wu Y."/>
            <person name="Zhang Z."/>
            <person name="Ro D.K."/>
            <person name="Shang Y."/>
            <person name="Huang S."/>
            <person name="Yan J."/>
        </authorList>
    </citation>
    <scope>NUCLEOTIDE SEQUENCE [LARGE SCALE GENOMIC DNA]</scope>
    <source>
        <strain evidence="13">Ta-2019</strain>
    </source>
</reference>
<dbReference type="Proteomes" id="UP000824469">
    <property type="component" value="Unassembled WGS sequence"/>
</dbReference>
<keyword evidence="4" id="KW-0762">Sugar transport</keyword>
<feature type="transmembrane region" description="Helical" evidence="11">
    <location>
        <begin position="109"/>
        <end position="129"/>
    </location>
</feature>
<dbReference type="InterPro" id="IPR036259">
    <property type="entry name" value="MFS_trans_sf"/>
</dbReference>
<gene>
    <name evidence="13" type="ORF">KI387_004880</name>
</gene>
<evidence type="ECO:0000313" key="13">
    <source>
        <dbReference type="EMBL" id="KAH9324702.1"/>
    </source>
</evidence>
<keyword evidence="14" id="KW-1185">Reference proteome</keyword>
<dbReference type="InterPro" id="IPR045262">
    <property type="entry name" value="STP/PLT_plant"/>
</dbReference>
<evidence type="ECO:0000256" key="3">
    <source>
        <dbReference type="ARBA" id="ARBA00022448"/>
    </source>
</evidence>